<dbReference type="EMBL" id="JAMXFF010000026">
    <property type="protein sequence ID" value="MCT7968062.1"/>
    <property type="molecule type" value="Genomic_DNA"/>
</dbReference>
<evidence type="ECO:0000313" key="2">
    <source>
        <dbReference type="EMBL" id="MCT7968062.1"/>
    </source>
</evidence>
<keyword evidence="1" id="KW-0472">Membrane</keyword>
<keyword evidence="1" id="KW-0812">Transmembrane</keyword>
<sequence>MQTIKTANPVGPPNTGGPIDWFRKFMAILAVINLLLVGFDSSYIPLRDIYLQQLPPVVIAYDKIKGIEPHPETEKYLETVHQLTLALQQPQSSLETPQVENLLELLRYESEGMLKENPFMAAGKFGTFAKIQRRMRQHIGTEYASEAFQTFWTSNYLSSHNLSRELNFFQTQINPLIASNYFRNVDEIGQVVDEFWRIDIFFMCLFGLEFLLRTFLRHRRISGLRWIDAMLRRWYDVLLFLPFWRGLRVIPVAVRLQQSQLVNFDRILVQMTHEPAAKLADRLSRFVMVRFINQAQDSIREGTAAQSFLNPQPAIDLNNVNEIEVITDRLLELTIYKVLPQIKPELEAVLHHSIEGAFKDSGVYQSLKAFPGLGNLPRDFTEQMASNLAQTTVTVLENSYSDVEGRVLFERLSQEFNKAFRKALGDRQTQEEIQILLTDFLEELKLNYVVKSTHTDPEATLAEMENLYQSEVPPSLPSLQ</sequence>
<comment type="caution">
    <text evidence="2">The sequence shown here is derived from an EMBL/GenBank/DDBJ whole genome shotgun (WGS) entry which is preliminary data.</text>
</comment>
<evidence type="ECO:0000313" key="3">
    <source>
        <dbReference type="Proteomes" id="UP001525890"/>
    </source>
</evidence>
<accession>A0ABT2MXE4</accession>
<name>A0ABT2MXE4_9CYAN</name>
<organism evidence="2 3">
    <name type="scientific">Laspinema palackyanum D2a</name>
    <dbReference type="NCBI Taxonomy" id="2953684"/>
    <lineage>
        <taxon>Bacteria</taxon>
        <taxon>Bacillati</taxon>
        <taxon>Cyanobacteriota</taxon>
        <taxon>Cyanophyceae</taxon>
        <taxon>Oscillatoriophycideae</taxon>
        <taxon>Oscillatoriales</taxon>
        <taxon>Laspinemataceae</taxon>
        <taxon>Laspinema</taxon>
        <taxon>Laspinema palackyanum</taxon>
    </lineage>
</organism>
<feature type="transmembrane region" description="Helical" evidence="1">
    <location>
        <begin position="25"/>
        <end position="46"/>
    </location>
</feature>
<reference evidence="2 3" key="1">
    <citation type="journal article" date="2022" name="Front. Microbiol.">
        <title>High genomic differentiation and limited gene flow indicate recent cryptic speciation within the genus Laspinema (cyanobacteria).</title>
        <authorList>
            <person name="Stanojkovic A."/>
            <person name="Skoupy S."/>
            <person name="Skaloud P."/>
            <person name="Dvorak P."/>
        </authorList>
    </citation>
    <scope>NUCLEOTIDE SEQUENCE [LARGE SCALE GENOMIC DNA]</scope>
    <source>
        <strain evidence="2 3">D2a</strain>
    </source>
</reference>
<protein>
    <submittedName>
        <fullName evidence="2">Uncharacterized protein</fullName>
    </submittedName>
</protein>
<gene>
    <name evidence="2" type="ORF">NG799_17255</name>
</gene>
<dbReference type="Proteomes" id="UP001525890">
    <property type="component" value="Unassembled WGS sequence"/>
</dbReference>
<dbReference type="RefSeq" id="WP_368007606.1">
    <property type="nucleotide sequence ID" value="NZ_JAMXFF010000026.1"/>
</dbReference>
<keyword evidence="3" id="KW-1185">Reference proteome</keyword>
<keyword evidence="1" id="KW-1133">Transmembrane helix</keyword>
<proteinExistence type="predicted"/>
<evidence type="ECO:0000256" key="1">
    <source>
        <dbReference type="SAM" id="Phobius"/>
    </source>
</evidence>